<dbReference type="Proteomes" id="UP000198878">
    <property type="component" value="Unassembled WGS sequence"/>
</dbReference>
<reference evidence="15" key="1">
    <citation type="submission" date="2016-10" db="EMBL/GenBank/DDBJ databases">
        <authorList>
            <person name="Varghese N."/>
            <person name="Submissions S."/>
        </authorList>
    </citation>
    <scope>NUCLEOTIDE SEQUENCE [LARGE SCALE GENOMIC DNA]</scope>
    <source>
        <strain evidence="15">DSM 44654</strain>
    </source>
</reference>
<keyword evidence="6" id="KW-0631">Potassium channel</keyword>
<dbReference type="GO" id="GO:0005267">
    <property type="term" value="F:potassium channel activity"/>
    <property type="evidence" value="ECO:0007669"/>
    <property type="project" value="UniProtKB-KW"/>
</dbReference>
<keyword evidence="7" id="KW-0630">Potassium</keyword>
<evidence type="ECO:0000313" key="15">
    <source>
        <dbReference type="Proteomes" id="UP000198878"/>
    </source>
</evidence>
<evidence type="ECO:0000256" key="3">
    <source>
        <dbReference type="ARBA" id="ARBA00022448"/>
    </source>
</evidence>
<evidence type="ECO:0000256" key="4">
    <source>
        <dbReference type="ARBA" id="ARBA00022538"/>
    </source>
</evidence>
<keyword evidence="5 13" id="KW-0812">Transmembrane</keyword>
<evidence type="ECO:0000256" key="10">
    <source>
        <dbReference type="ARBA" id="ARBA00023136"/>
    </source>
</evidence>
<evidence type="ECO:0000256" key="8">
    <source>
        <dbReference type="ARBA" id="ARBA00022989"/>
    </source>
</evidence>
<evidence type="ECO:0000256" key="12">
    <source>
        <dbReference type="ARBA" id="ARBA00034430"/>
    </source>
</evidence>
<comment type="subcellular location">
    <subcellularLocation>
        <location evidence="1">Membrane</location>
        <topology evidence="1">Multi-pass membrane protein</topology>
    </subcellularLocation>
</comment>
<dbReference type="PANTHER" id="PTHR31462">
    <property type="entry name" value="ENDOSOMAL/LYSOSOMAL POTASSIUM CHANNEL TMEM175"/>
    <property type="match status" value="1"/>
</dbReference>
<evidence type="ECO:0000256" key="7">
    <source>
        <dbReference type="ARBA" id="ARBA00022958"/>
    </source>
</evidence>
<keyword evidence="11" id="KW-0407">Ion channel</keyword>
<dbReference type="InterPro" id="IPR010617">
    <property type="entry name" value="TMEM175-like"/>
</dbReference>
<evidence type="ECO:0000256" key="6">
    <source>
        <dbReference type="ARBA" id="ARBA00022826"/>
    </source>
</evidence>
<dbReference type="PANTHER" id="PTHR31462:SF5">
    <property type="entry name" value="ENDOSOMAL_LYSOSOMAL PROTON CHANNEL TMEM175"/>
    <property type="match status" value="1"/>
</dbReference>
<keyword evidence="10 13" id="KW-0472">Membrane</keyword>
<evidence type="ECO:0000256" key="1">
    <source>
        <dbReference type="ARBA" id="ARBA00004141"/>
    </source>
</evidence>
<gene>
    <name evidence="14" type="ORF">SAMN05421837_11712</name>
</gene>
<dbReference type="Pfam" id="PF06736">
    <property type="entry name" value="TMEM175"/>
    <property type="match status" value="1"/>
</dbReference>
<evidence type="ECO:0000256" key="9">
    <source>
        <dbReference type="ARBA" id="ARBA00023065"/>
    </source>
</evidence>
<evidence type="ECO:0000256" key="2">
    <source>
        <dbReference type="ARBA" id="ARBA00006920"/>
    </source>
</evidence>
<feature type="transmembrane region" description="Helical" evidence="13">
    <location>
        <begin position="16"/>
        <end position="36"/>
    </location>
</feature>
<dbReference type="GO" id="GO:0016020">
    <property type="term" value="C:membrane"/>
    <property type="evidence" value="ECO:0007669"/>
    <property type="project" value="UniProtKB-SubCell"/>
</dbReference>
<organism evidence="14 15">
    <name type="scientific">Amycolatopsis pretoriensis</name>
    <dbReference type="NCBI Taxonomy" id="218821"/>
    <lineage>
        <taxon>Bacteria</taxon>
        <taxon>Bacillati</taxon>
        <taxon>Actinomycetota</taxon>
        <taxon>Actinomycetes</taxon>
        <taxon>Pseudonocardiales</taxon>
        <taxon>Pseudonocardiaceae</taxon>
        <taxon>Amycolatopsis</taxon>
    </lineage>
</organism>
<sequence>MVLDGRVEQKKSSERLVFFTDAVVAIALTLLILPLADLVPELVTEHKPAVDAITGNWSKIFSFVLSFAVIGRFWSVHHGIFEHVRHYSTALVRANFAWLLTIVVLPFPTELIGAYRTERFTVLFYLGTLLASSLCHTTMVTIIRRSPQIRGDADPVSDETYWNHVLSAVVFALAVVVALIQPGLGYYVLLLLVFPGRIARWLRARRTAR</sequence>
<evidence type="ECO:0000256" key="13">
    <source>
        <dbReference type="SAM" id="Phobius"/>
    </source>
</evidence>
<keyword evidence="9" id="KW-0406">Ion transport</keyword>
<feature type="transmembrane region" description="Helical" evidence="13">
    <location>
        <begin position="56"/>
        <end position="75"/>
    </location>
</feature>
<evidence type="ECO:0000313" key="14">
    <source>
        <dbReference type="EMBL" id="SEF37946.1"/>
    </source>
</evidence>
<dbReference type="EMBL" id="FNUJ01000017">
    <property type="protein sequence ID" value="SEF37946.1"/>
    <property type="molecule type" value="Genomic_DNA"/>
</dbReference>
<dbReference type="STRING" id="218821.SAMN05421837_11712"/>
<proteinExistence type="inferred from homology"/>
<name>A0A1H5RHV2_9PSEU</name>
<keyword evidence="4" id="KW-0633">Potassium transport</keyword>
<protein>
    <submittedName>
        <fullName evidence="14">Uncharacterized membrane protein</fullName>
    </submittedName>
</protein>
<comment type="catalytic activity">
    <reaction evidence="12">
        <text>K(+)(in) = K(+)(out)</text>
        <dbReference type="Rhea" id="RHEA:29463"/>
        <dbReference type="ChEBI" id="CHEBI:29103"/>
    </reaction>
</comment>
<evidence type="ECO:0000256" key="11">
    <source>
        <dbReference type="ARBA" id="ARBA00023303"/>
    </source>
</evidence>
<comment type="similarity">
    <text evidence="2">Belongs to the TMEM175 family.</text>
</comment>
<keyword evidence="8 13" id="KW-1133">Transmembrane helix</keyword>
<dbReference type="AlphaFoldDB" id="A0A1H5RHV2"/>
<feature type="transmembrane region" description="Helical" evidence="13">
    <location>
        <begin position="96"/>
        <end position="116"/>
    </location>
</feature>
<dbReference type="GO" id="GO:0015252">
    <property type="term" value="F:proton channel activity"/>
    <property type="evidence" value="ECO:0007669"/>
    <property type="project" value="InterPro"/>
</dbReference>
<evidence type="ECO:0000256" key="5">
    <source>
        <dbReference type="ARBA" id="ARBA00022692"/>
    </source>
</evidence>
<accession>A0A1H5RHV2</accession>
<keyword evidence="15" id="KW-1185">Reference proteome</keyword>
<keyword evidence="3" id="KW-0813">Transport</keyword>